<feature type="compositionally biased region" description="Low complexity" evidence="3">
    <location>
        <begin position="188"/>
        <end position="206"/>
    </location>
</feature>
<keyword evidence="5" id="KW-1185">Reference proteome</keyword>
<dbReference type="PANTHER" id="PTHR33172">
    <property type="entry name" value="OS08G0516900 PROTEIN"/>
    <property type="match status" value="1"/>
</dbReference>
<comment type="caution">
    <text evidence="4">The sequence shown here is derived from an EMBL/GenBank/DDBJ whole genome shotgun (WGS) entry which is preliminary data.</text>
</comment>
<dbReference type="InterPro" id="IPR051992">
    <property type="entry name" value="OxStress_Response_Reg"/>
</dbReference>
<dbReference type="AlphaFoldDB" id="A0AAU9NB78"/>
<keyword evidence="2" id="KW-0539">Nucleus</keyword>
<comment type="subcellular location">
    <subcellularLocation>
        <location evidence="1">Nucleus</location>
    </subcellularLocation>
</comment>
<feature type="compositionally biased region" description="Basic and acidic residues" evidence="3">
    <location>
        <begin position="152"/>
        <end position="162"/>
    </location>
</feature>
<dbReference type="PANTHER" id="PTHR33172:SF96">
    <property type="entry name" value="PROTEIN OXIDATIVE STRESS 3 LIKE 3"/>
    <property type="match status" value="1"/>
</dbReference>
<protein>
    <submittedName>
        <fullName evidence="4">Uncharacterized protein</fullName>
    </submittedName>
</protein>
<evidence type="ECO:0000256" key="2">
    <source>
        <dbReference type="ARBA" id="ARBA00023242"/>
    </source>
</evidence>
<name>A0AAU9NB78_9ASTR</name>
<evidence type="ECO:0000256" key="1">
    <source>
        <dbReference type="ARBA" id="ARBA00004123"/>
    </source>
</evidence>
<proteinExistence type="predicted"/>
<evidence type="ECO:0000256" key="3">
    <source>
        <dbReference type="SAM" id="MobiDB-lite"/>
    </source>
</evidence>
<gene>
    <name evidence="4" type="ORF">LVIROSA_LOCUS18744</name>
</gene>
<organism evidence="4 5">
    <name type="scientific">Lactuca virosa</name>
    <dbReference type="NCBI Taxonomy" id="75947"/>
    <lineage>
        <taxon>Eukaryota</taxon>
        <taxon>Viridiplantae</taxon>
        <taxon>Streptophyta</taxon>
        <taxon>Embryophyta</taxon>
        <taxon>Tracheophyta</taxon>
        <taxon>Spermatophyta</taxon>
        <taxon>Magnoliopsida</taxon>
        <taxon>eudicotyledons</taxon>
        <taxon>Gunneridae</taxon>
        <taxon>Pentapetalae</taxon>
        <taxon>asterids</taxon>
        <taxon>campanulids</taxon>
        <taxon>Asterales</taxon>
        <taxon>Asteraceae</taxon>
        <taxon>Cichorioideae</taxon>
        <taxon>Cichorieae</taxon>
        <taxon>Lactucinae</taxon>
        <taxon>Lactuca</taxon>
    </lineage>
</organism>
<feature type="region of interest" description="Disordered" evidence="3">
    <location>
        <begin position="39"/>
        <end position="87"/>
    </location>
</feature>
<feature type="region of interest" description="Disordered" evidence="3">
    <location>
        <begin position="152"/>
        <end position="206"/>
    </location>
</feature>
<dbReference type="GO" id="GO:0005634">
    <property type="term" value="C:nucleus"/>
    <property type="evidence" value="ECO:0007669"/>
    <property type="project" value="UniProtKB-SubCell"/>
</dbReference>
<reference evidence="4 5" key="1">
    <citation type="submission" date="2022-01" db="EMBL/GenBank/DDBJ databases">
        <authorList>
            <person name="Xiong W."/>
            <person name="Schranz E."/>
        </authorList>
    </citation>
    <scope>NUCLEOTIDE SEQUENCE [LARGE SCALE GENOMIC DNA]</scope>
</reference>
<accession>A0AAU9NB78</accession>
<dbReference type="EMBL" id="CAKMRJ010003334">
    <property type="protein sequence ID" value="CAH1432060.1"/>
    <property type="molecule type" value="Genomic_DNA"/>
</dbReference>
<sequence length="242" mass="26267">MCVAFVSNSCSDSNRIQPQGFSDWMGIYNISDSTQFTGGNPWTSRLPAVKEEDDSSSSSSIGKNSDAGGGDSDDEVQSKDNGPLNQLNDLEKVLPIKRGLSSFYAGKSKSYGNLADASSVQSIQDIVKPEDAYTRKRKNMIAHTVLFEKLRKSTTDSSDTSKRLANFTTTGTHARSLPPLPPNTTNKSSDSSSPSPSPSSVSASPSPRMYYFPWRSLSLSDLHHASSITDSVINEKDKEDEH</sequence>
<evidence type="ECO:0000313" key="4">
    <source>
        <dbReference type="EMBL" id="CAH1432060.1"/>
    </source>
</evidence>
<dbReference type="Proteomes" id="UP001157418">
    <property type="component" value="Unassembled WGS sequence"/>
</dbReference>
<dbReference type="GO" id="GO:0006950">
    <property type="term" value="P:response to stress"/>
    <property type="evidence" value="ECO:0007669"/>
    <property type="project" value="UniProtKB-ARBA"/>
</dbReference>
<evidence type="ECO:0000313" key="5">
    <source>
        <dbReference type="Proteomes" id="UP001157418"/>
    </source>
</evidence>